<dbReference type="RefSeq" id="XP_022515908.1">
    <property type="nucleotide sequence ID" value="XM_022651790.1"/>
</dbReference>
<comment type="caution">
    <text evidence="3">The sequence shown here is derived from an EMBL/GenBank/DDBJ whole genome shotgun (WGS) entry which is preliminary data.</text>
</comment>
<evidence type="ECO:0000313" key="4">
    <source>
        <dbReference type="Proteomes" id="UP000077002"/>
    </source>
</evidence>
<evidence type="ECO:0000256" key="2">
    <source>
        <dbReference type="SAM" id="MobiDB-lite"/>
    </source>
</evidence>
<dbReference type="GeneID" id="34596986"/>
<reference evidence="3 4" key="1">
    <citation type="submission" date="2016-03" db="EMBL/GenBank/DDBJ databases">
        <title>Draft genome sequence of the Fonsecaea monophora CBS 269.37.</title>
        <authorList>
            <person name="Bombassaro A."/>
            <person name="Vinicius W.A."/>
            <person name="De Hoog S."/>
            <person name="Sun J."/>
            <person name="Souza E.M."/>
            <person name="Raittz R.T."/>
            <person name="Costa F."/>
            <person name="Leao A.C."/>
            <person name="Tadra-Sfeir M.Z."/>
            <person name="Baura V."/>
            <person name="Balsanelli E."/>
            <person name="Pedrosa F.O."/>
            <person name="Moreno L.F."/>
            <person name="Steffens M.B."/>
            <person name="Xi L."/>
            <person name="Bocca A.L."/>
            <person name="Felipe M.S."/>
            <person name="Teixeira M."/>
            <person name="Telles Filho F.Q."/>
            <person name="Azevedo C.M."/>
            <person name="Gomes R."/>
            <person name="Vicente V.A."/>
        </authorList>
    </citation>
    <scope>NUCLEOTIDE SEQUENCE [LARGE SCALE GENOMIC DNA]</scope>
    <source>
        <strain evidence="3 4">CBS 269.37</strain>
    </source>
</reference>
<evidence type="ECO:0000256" key="1">
    <source>
        <dbReference type="SAM" id="Coils"/>
    </source>
</evidence>
<dbReference type="Proteomes" id="UP000077002">
    <property type="component" value="Unassembled WGS sequence"/>
</dbReference>
<keyword evidence="4" id="KW-1185">Reference proteome</keyword>
<proteinExistence type="predicted"/>
<name>A0A177FJS5_9EURO</name>
<evidence type="ECO:0000313" key="3">
    <source>
        <dbReference type="EMBL" id="OAG43956.1"/>
    </source>
</evidence>
<accession>A0A177FJS5</accession>
<protein>
    <submittedName>
        <fullName evidence="3">Uncharacterized protein</fullName>
    </submittedName>
</protein>
<organism evidence="3 4">
    <name type="scientific">Fonsecaea monophora</name>
    <dbReference type="NCBI Taxonomy" id="254056"/>
    <lineage>
        <taxon>Eukaryota</taxon>
        <taxon>Fungi</taxon>
        <taxon>Dikarya</taxon>
        <taxon>Ascomycota</taxon>
        <taxon>Pezizomycotina</taxon>
        <taxon>Eurotiomycetes</taxon>
        <taxon>Chaetothyriomycetidae</taxon>
        <taxon>Chaetothyriales</taxon>
        <taxon>Herpotrichiellaceae</taxon>
        <taxon>Fonsecaea</taxon>
    </lineage>
</organism>
<dbReference type="AlphaFoldDB" id="A0A177FJS5"/>
<gene>
    <name evidence="3" type="ORF">AYO21_01808</name>
</gene>
<feature type="region of interest" description="Disordered" evidence="2">
    <location>
        <begin position="1"/>
        <end position="55"/>
    </location>
</feature>
<keyword evidence="1" id="KW-0175">Coiled coil</keyword>
<dbReference type="OrthoDB" id="4755094at2759"/>
<feature type="coiled-coil region" evidence="1">
    <location>
        <begin position="143"/>
        <end position="177"/>
    </location>
</feature>
<sequence>MAVPSPQSDMKGKRSFLVPSPSQIFRKQARGDQINNMEPSKKAATDLSNGGEGKKAARSSILGTWTALKLWSSGASSHYHPAARERFEQSCGAPGTDGQDANVSENSHAMTDRQPKARHRSTAAKIAQAKALQQKVCALILEKSQLKKDLEVQHSRVAQLESELEKRASQARQAETRSKQDGASILTLKRQLQQSRDHGESLLRNLEICKDRIFRMLPVEGMADTQLQQQYITLCKGIESCCDVHFGDAEGFIAALSCDDGSSGRIIGTQLGMDYLSESDLVLAEQNPNIEIPMMQRQIFYYLHETLLGAERIFPGLDPDTETCLGRIIDGLSALKPAKDKEAICMWRIDLQRSLNTDKQLKQLREARLNQIEEHLTQGAAVMKEMGRHGCSSEPSLCRQIVQEAGDLAEKIRHSMSQFDFEFELDHPVIKAEQVKDFTIIDSRTGSILSSSAIPVADTAGRVGEFQVLVYPAFVRRSTESRKKIVLVKPTIVVQFDQPVRRGKKNKSSR</sequence>
<dbReference type="EMBL" id="LVKK01000007">
    <property type="protein sequence ID" value="OAG43956.1"/>
    <property type="molecule type" value="Genomic_DNA"/>
</dbReference>